<comment type="caution">
    <text evidence="2">The sequence shown here is derived from an EMBL/GenBank/DDBJ whole genome shotgun (WGS) entry which is preliminary data.</text>
</comment>
<evidence type="ECO:0000313" key="3">
    <source>
        <dbReference type="Proteomes" id="UP000298663"/>
    </source>
</evidence>
<organism evidence="2 3">
    <name type="scientific">Steinernema carpocapsae</name>
    <name type="common">Entomopathogenic nematode</name>
    <dbReference type="NCBI Taxonomy" id="34508"/>
    <lineage>
        <taxon>Eukaryota</taxon>
        <taxon>Metazoa</taxon>
        <taxon>Ecdysozoa</taxon>
        <taxon>Nematoda</taxon>
        <taxon>Chromadorea</taxon>
        <taxon>Rhabditida</taxon>
        <taxon>Tylenchina</taxon>
        <taxon>Panagrolaimomorpha</taxon>
        <taxon>Strongyloidoidea</taxon>
        <taxon>Steinernematidae</taxon>
        <taxon>Steinernema</taxon>
    </lineage>
</organism>
<accession>A0A4U5MS11</accession>
<gene>
    <name evidence="2" type="ORF">L596_019932</name>
</gene>
<evidence type="ECO:0000256" key="1">
    <source>
        <dbReference type="SAM" id="MobiDB-lite"/>
    </source>
</evidence>
<dbReference type="AlphaFoldDB" id="A0A4U5MS11"/>
<feature type="compositionally biased region" description="Polar residues" evidence="1">
    <location>
        <begin position="245"/>
        <end position="256"/>
    </location>
</feature>
<reference evidence="2 3" key="2">
    <citation type="journal article" date="2019" name="G3 (Bethesda)">
        <title>Hybrid Assembly of the Genome of the Entomopathogenic Nematode Steinernema carpocapsae Identifies the X-Chromosome.</title>
        <authorList>
            <person name="Serra L."/>
            <person name="Macchietto M."/>
            <person name="Macias-Munoz A."/>
            <person name="McGill C.J."/>
            <person name="Rodriguez I.M."/>
            <person name="Rodriguez B."/>
            <person name="Murad R."/>
            <person name="Mortazavi A."/>
        </authorList>
    </citation>
    <scope>NUCLEOTIDE SEQUENCE [LARGE SCALE GENOMIC DNA]</scope>
    <source>
        <strain evidence="2 3">ALL</strain>
    </source>
</reference>
<feature type="compositionally biased region" description="Low complexity" evidence="1">
    <location>
        <begin position="193"/>
        <end position="209"/>
    </location>
</feature>
<feature type="region of interest" description="Disordered" evidence="1">
    <location>
        <begin position="193"/>
        <end position="223"/>
    </location>
</feature>
<keyword evidence="3" id="KW-1185">Reference proteome</keyword>
<sequence length="256" mass="28985">MRVVNYSWTGDKFGGAGDHGVLKMAIQDYHQENFVPDLPQDGGRPEPQPMDPGTVGWAEGIRQIERVIREFTTRLTTWNTAESLRQEYMMAEMRHIATEVTANRHEIQRVQDFVRVVQSQLAYISQHWPDTNHIKTHFPYQAMCSFCQAHQAHIAQYHSNDPAYLHMVYGPQVQAAYGPAYQVWFQHHVQDPAPSNQAAADNAAAYQDPGQPAGNEDEDDNQSMVIMDEARIETPSFLGGEESHSNSPTSTYHLGF</sequence>
<reference evidence="2 3" key="1">
    <citation type="journal article" date="2015" name="Genome Biol.">
        <title>Comparative genomics of Steinernema reveals deeply conserved gene regulatory networks.</title>
        <authorList>
            <person name="Dillman A.R."/>
            <person name="Macchietto M."/>
            <person name="Porter C.F."/>
            <person name="Rogers A."/>
            <person name="Williams B."/>
            <person name="Antoshechkin I."/>
            <person name="Lee M.M."/>
            <person name="Goodwin Z."/>
            <person name="Lu X."/>
            <person name="Lewis E.E."/>
            <person name="Goodrich-Blair H."/>
            <person name="Stock S.P."/>
            <person name="Adams B.J."/>
            <person name="Sternberg P.W."/>
            <person name="Mortazavi A."/>
        </authorList>
    </citation>
    <scope>NUCLEOTIDE SEQUENCE [LARGE SCALE GENOMIC DNA]</scope>
    <source>
        <strain evidence="2 3">ALL</strain>
    </source>
</reference>
<feature type="region of interest" description="Disordered" evidence="1">
    <location>
        <begin position="236"/>
        <end position="256"/>
    </location>
</feature>
<evidence type="ECO:0000313" key="2">
    <source>
        <dbReference type="EMBL" id="TKR72497.1"/>
    </source>
</evidence>
<protein>
    <submittedName>
        <fullName evidence="2">Uncharacterized protein</fullName>
    </submittedName>
</protein>
<name>A0A4U5MS11_STECR</name>
<dbReference type="Proteomes" id="UP000298663">
    <property type="component" value="Unassembled WGS sequence"/>
</dbReference>
<dbReference type="EMBL" id="AZBU02000006">
    <property type="protein sequence ID" value="TKR72497.1"/>
    <property type="molecule type" value="Genomic_DNA"/>
</dbReference>
<proteinExistence type="predicted"/>
<feature type="region of interest" description="Disordered" evidence="1">
    <location>
        <begin position="36"/>
        <end position="55"/>
    </location>
</feature>